<organism evidence="2 3">
    <name type="scientific">Mariniphaga sediminis</name>
    <dbReference type="NCBI Taxonomy" id="1628158"/>
    <lineage>
        <taxon>Bacteria</taxon>
        <taxon>Pseudomonadati</taxon>
        <taxon>Bacteroidota</taxon>
        <taxon>Bacteroidia</taxon>
        <taxon>Marinilabiliales</taxon>
        <taxon>Prolixibacteraceae</taxon>
        <taxon>Mariniphaga</taxon>
    </lineage>
</organism>
<keyword evidence="3" id="KW-1185">Reference proteome</keyword>
<dbReference type="RefSeq" id="WP_119352028.1">
    <property type="nucleotide sequence ID" value="NZ_QWET01000027.1"/>
</dbReference>
<dbReference type="Proteomes" id="UP000266441">
    <property type="component" value="Unassembled WGS sequence"/>
</dbReference>
<dbReference type="AlphaFoldDB" id="A0A399CU79"/>
<name>A0A399CU79_9BACT</name>
<dbReference type="PROSITE" id="PS51257">
    <property type="entry name" value="PROKAR_LIPOPROTEIN"/>
    <property type="match status" value="1"/>
</dbReference>
<evidence type="ECO:0000313" key="3">
    <source>
        <dbReference type="Proteomes" id="UP000266441"/>
    </source>
</evidence>
<feature type="transmembrane region" description="Helical" evidence="1">
    <location>
        <begin position="321"/>
        <end position="343"/>
    </location>
</feature>
<dbReference type="OrthoDB" id="674043at2"/>
<keyword evidence="1" id="KW-0472">Membrane</keyword>
<accession>A0A399CU79</accession>
<reference evidence="2 3" key="1">
    <citation type="journal article" date="2015" name="Int. J. Syst. Evol. Microbiol.">
        <title>Mariniphaga sediminis sp. nov., isolated from coastal sediment.</title>
        <authorList>
            <person name="Wang F.Q."/>
            <person name="Shen Q.Y."/>
            <person name="Chen G.J."/>
            <person name="Du Z.J."/>
        </authorList>
    </citation>
    <scope>NUCLEOTIDE SEQUENCE [LARGE SCALE GENOMIC DNA]</scope>
    <source>
        <strain evidence="2 3">SY21</strain>
    </source>
</reference>
<gene>
    <name evidence="2" type="ORF">D1164_21805</name>
</gene>
<keyword evidence="1" id="KW-0812">Transmembrane</keyword>
<keyword evidence="1" id="KW-1133">Transmembrane helix</keyword>
<feature type="transmembrane region" description="Helical" evidence="1">
    <location>
        <begin position="379"/>
        <end position="397"/>
    </location>
</feature>
<dbReference type="EMBL" id="QWET01000027">
    <property type="protein sequence ID" value="RIH63067.1"/>
    <property type="molecule type" value="Genomic_DNA"/>
</dbReference>
<feature type="transmembrane region" description="Helical" evidence="1">
    <location>
        <begin position="352"/>
        <end position="373"/>
    </location>
</feature>
<comment type="caution">
    <text evidence="2">The sequence shown here is derived from an EMBL/GenBank/DDBJ whole genome shotgun (WGS) entry which is preliminary data.</text>
</comment>
<proteinExistence type="predicted"/>
<evidence type="ECO:0000313" key="2">
    <source>
        <dbReference type="EMBL" id="RIH63067.1"/>
    </source>
</evidence>
<sequence length="497" mass="57446">MKKYIYLLLSLIAVIFCSCSPKKEKSTYDKDFTVFKTTELKINSSQFKDYGNKTKSSKKVQNDKNPASVLNIKLIAKKGEKVTPLYRTGKYDLLVKLKTGEIGTLRVWDLEEFRQLKKNKKLVIGVKGENNRWKSTEIEPNTKGKIIETPPYPQSHPIVAKFENGLTGNIAADEIAETIPIKIKTLKYERQFYFENKIKKKVLGLDVEDLEEELFPLDYLVYTDKEKRNGYAFIDKISVYRSKLSHDGVQFVIKDGKVSALSYPDSWHSKWYAGLPLKRLAYLIPLKVVNYSITSDYYFNVTHKVEEKITGNDIILGISNVFFWFTFILALLIGFIIGVRLIWNDNISNGSLILIVFGISFFFTYLIWLSVAMNTQEEVTLNLLIRLGLLFLFISIFNKNIKYNRCANCNTYAKAKSLGSTYEGTERNVTWSERKEYKGTTTEETEKEIITTTHYDVHQDATIHTYDHFDDHQVCKKCGYKWKIRRTVKAGTETIRG</sequence>
<protein>
    <submittedName>
        <fullName evidence="2">Uncharacterized protein</fullName>
    </submittedName>
</protein>
<evidence type="ECO:0000256" key="1">
    <source>
        <dbReference type="SAM" id="Phobius"/>
    </source>
</evidence>